<organism evidence="2 3">
    <name type="scientific">Neisseria oralis</name>
    <dbReference type="NCBI Taxonomy" id="1107316"/>
    <lineage>
        <taxon>Bacteria</taxon>
        <taxon>Pseudomonadati</taxon>
        <taxon>Pseudomonadota</taxon>
        <taxon>Betaproteobacteria</taxon>
        <taxon>Neisseriales</taxon>
        <taxon>Neisseriaceae</taxon>
        <taxon>Neisseria</taxon>
    </lineage>
</organism>
<feature type="chain" id="PRO_5047032044" evidence="1">
    <location>
        <begin position="22"/>
        <end position="218"/>
    </location>
</feature>
<dbReference type="Pfam" id="PF09601">
    <property type="entry name" value="DUF2459"/>
    <property type="match status" value="1"/>
</dbReference>
<accession>A0ABW8Q1Q3</accession>
<evidence type="ECO:0000313" key="3">
    <source>
        <dbReference type="Proteomes" id="UP001621964"/>
    </source>
</evidence>
<feature type="signal peptide" evidence="1">
    <location>
        <begin position="1"/>
        <end position="21"/>
    </location>
</feature>
<gene>
    <name evidence="2" type="ORF">ACI43T_02910</name>
</gene>
<name>A0ABW8Q1Q3_9NEIS</name>
<dbReference type="InterPro" id="IPR011727">
    <property type="entry name" value="CHP02117"/>
</dbReference>
<protein>
    <submittedName>
        <fullName evidence="2">TIGR02117 family protein</fullName>
    </submittedName>
</protein>
<sequence length="218" mass="24211">MKKRYKAALFLPAAAAAYFLAAWTLSSFRVNDRQSGGEITLFLVSNGTHVDVVMPLKNNVFDWTQTVSPADSGLGDSGTEYIGLGWGERNFYLNTPSWGDLTVPTALRALSGFNRTLIHATYYPSEPAENENTVRFSASPEQYRRLAEALRDGFRLQNGRAVAVAGAHYHSNDAFYEAEGRYHLFNTCNTWLNGKLTHSGMKGVVWTPFAGPLLDSYR</sequence>
<keyword evidence="3" id="KW-1185">Reference proteome</keyword>
<evidence type="ECO:0000256" key="1">
    <source>
        <dbReference type="SAM" id="SignalP"/>
    </source>
</evidence>
<evidence type="ECO:0000313" key="2">
    <source>
        <dbReference type="EMBL" id="MFK7641452.1"/>
    </source>
</evidence>
<dbReference type="NCBIfam" id="TIGR02117">
    <property type="entry name" value="chp_urease_rgn"/>
    <property type="match status" value="1"/>
</dbReference>
<proteinExistence type="predicted"/>
<dbReference type="Proteomes" id="UP001621964">
    <property type="component" value="Unassembled WGS sequence"/>
</dbReference>
<dbReference type="RefSeq" id="WP_405385491.1">
    <property type="nucleotide sequence ID" value="NZ_JBJGEB010000002.1"/>
</dbReference>
<keyword evidence="1" id="KW-0732">Signal</keyword>
<reference evidence="2 3" key="1">
    <citation type="submission" date="2024-11" db="EMBL/GenBank/DDBJ databases">
        <authorList>
            <person name="Mikucki A.G."/>
            <person name="Kahler C.M."/>
        </authorList>
    </citation>
    <scope>NUCLEOTIDE SEQUENCE [LARGE SCALE GENOMIC DNA]</scope>
    <source>
        <strain evidence="2 3">EXNM717</strain>
    </source>
</reference>
<dbReference type="EMBL" id="JBJGEB010000002">
    <property type="protein sequence ID" value="MFK7641452.1"/>
    <property type="molecule type" value="Genomic_DNA"/>
</dbReference>
<comment type="caution">
    <text evidence="2">The sequence shown here is derived from an EMBL/GenBank/DDBJ whole genome shotgun (WGS) entry which is preliminary data.</text>
</comment>